<gene>
    <name evidence="2" type="ORF">LQ318_10515</name>
</gene>
<evidence type="ECO:0008006" key="4">
    <source>
        <dbReference type="Google" id="ProtNLM"/>
    </source>
</evidence>
<evidence type="ECO:0000313" key="2">
    <source>
        <dbReference type="EMBL" id="MCW9713340.1"/>
    </source>
</evidence>
<accession>A0ABT3PZQ6</accession>
<proteinExistence type="predicted"/>
<keyword evidence="3" id="KW-1185">Reference proteome</keyword>
<keyword evidence="1" id="KW-1133">Transmembrane helix</keyword>
<reference evidence="2 3" key="1">
    <citation type="submission" date="2021-11" db="EMBL/GenBank/DDBJ databases">
        <title>Aliifidinibius sp. nov., a new bacterium isolated from saline soil.</title>
        <authorList>
            <person name="Galisteo C."/>
            <person name="De La Haba R."/>
            <person name="Sanchez-Porro C."/>
            <person name="Ventosa A."/>
        </authorList>
    </citation>
    <scope>NUCLEOTIDE SEQUENCE [LARGE SCALE GENOMIC DNA]</scope>
    <source>
        <strain evidence="2 3">KACC 190600</strain>
    </source>
</reference>
<organism evidence="2 3">
    <name type="scientific">Fodinibius salicampi</name>
    <dbReference type="NCBI Taxonomy" id="1920655"/>
    <lineage>
        <taxon>Bacteria</taxon>
        <taxon>Pseudomonadati</taxon>
        <taxon>Balneolota</taxon>
        <taxon>Balneolia</taxon>
        <taxon>Balneolales</taxon>
        <taxon>Balneolaceae</taxon>
        <taxon>Fodinibius</taxon>
    </lineage>
</organism>
<comment type="caution">
    <text evidence="2">The sequence shown here is derived from an EMBL/GenBank/DDBJ whole genome shotgun (WGS) entry which is preliminary data.</text>
</comment>
<dbReference type="RefSeq" id="WP_265789936.1">
    <property type="nucleotide sequence ID" value="NZ_BAABRS010000002.1"/>
</dbReference>
<sequence>MNPFLVSGSTMKNIRNNLKYIFPVLIGIMIAGLVLSRIYQLESSSPEPEVRITAADARDHIGTPAVVCGKVASADYLQQVGGEPTFINLGRPYPNQTFTAVIWGDNRAKWTKPPEQQYEGQEVCVTGRIESHEETPQIIVSSPGQIAIQ</sequence>
<feature type="transmembrane region" description="Helical" evidence="1">
    <location>
        <begin position="20"/>
        <end position="39"/>
    </location>
</feature>
<evidence type="ECO:0000256" key="1">
    <source>
        <dbReference type="SAM" id="Phobius"/>
    </source>
</evidence>
<keyword evidence="1" id="KW-0472">Membrane</keyword>
<keyword evidence="1" id="KW-0812">Transmembrane</keyword>
<dbReference type="Proteomes" id="UP001207337">
    <property type="component" value="Unassembled WGS sequence"/>
</dbReference>
<evidence type="ECO:0000313" key="3">
    <source>
        <dbReference type="Proteomes" id="UP001207337"/>
    </source>
</evidence>
<protein>
    <recommendedName>
        <fullName evidence="4">DNA-binding protein</fullName>
    </recommendedName>
</protein>
<name>A0ABT3PZQ6_9BACT</name>
<dbReference type="EMBL" id="JAJNDC010000002">
    <property type="protein sequence ID" value="MCW9713340.1"/>
    <property type="molecule type" value="Genomic_DNA"/>
</dbReference>